<protein>
    <recommendedName>
        <fullName evidence="3">PIN domain-containing protein</fullName>
    </recommendedName>
</protein>
<evidence type="ECO:0000313" key="2">
    <source>
        <dbReference type="Proteomes" id="UP000003613"/>
    </source>
</evidence>
<name>I4HDQ4_MICAE</name>
<evidence type="ECO:0000313" key="1">
    <source>
        <dbReference type="EMBL" id="CCI20178.1"/>
    </source>
</evidence>
<dbReference type="EMBL" id="CAIM01000591">
    <property type="protein sequence ID" value="CCI20178.1"/>
    <property type="molecule type" value="Genomic_DNA"/>
</dbReference>
<dbReference type="HOGENOM" id="CLU_2995249_0_0_3"/>
<proteinExistence type="predicted"/>
<comment type="caution">
    <text evidence="1">The sequence shown here is derived from an EMBL/GenBank/DDBJ whole genome shotgun (WGS) entry which is preliminary data.</text>
</comment>
<gene>
    <name evidence="1" type="ORF">MICAF_6300002</name>
</gene>
<sequence>MALATVYNLDYLVTWNCKHMANAQIQRKLAQISSDLGYILPVICTPYELIGYNLEV</sequence>
<dbReference type="Proteomes" id="UP000003613">
    <property type="component" value="Unassembled WGS sequence"/>
</dbReference>
<organism evidence="1 2">
    <name type="scientific">Microcystis aeruginosa PCC 9807</name>
    <dbReference type="NCBI Taxonomy" id="1160283"/>
    <lineage>
        <taxon>Bacteria</taxon>
        <taxon>Bacillati</taxon>
        <taxon>Cyanobacteriota</taxon>
        <taxon>Cyanophyceae</taxon>
        <taxon>Oscillatoriophycideae</taxon>
        <taxon>Chroococcales</taxon>
        <taxon>Microcystaceae</taxon>
        <taxon>Microcystis</taxon>
    </lineage>
</organism>
<reference evidence="1 2" key="1">
    <citation type="submission" date="2012-04" db="EMBL/GenBank/DDBJ databases">
        <authorList>
            <person name="Genoscope - CEA"/>
        </authorList>
    </citation>
    <scope>NUCLEOTIDE SEQUENCE [LARGE SCALE GENOMIC DNA]</scope>
    <source>
        <strain evidence="1 2">9807</strain>
    </source>
</reference>
<accession>I4HDQ4</accession>
<evidence type="ECO:0008006" key="3">
    <source>
        <dbReference type="Google" id="ProtNLM"/>
    </source>
</evidence>
<dbReference type="AlphaFoldDB" id="I4HDQ4"/>